<dbReference type="Proteomes" id="UP000290288">
    <property type="component" value="Unassembled WGS sequence"/>
</dbReference>
<keyword evidence="2" id="KW-1185">Reference proteome</keyword>
<dbReference type="AlphaFoldDB" id="A0A4Q2D731"/>
<evidence type="ECO:0000313" key="2">
    <source>
        <dbReference type="Proteomes" id="UP000290288"/>
    </source>
</evidence>
<comment type="caution">
    <text evidence="1">The sequence shown here is derived from an EMBL/GenBank/DDBJ whole genome shotgun (WGS) entry which is preliminary data.</text>
</comment>
<organism evidence="1 2">
    <name type="scientific">Candolleomyces aberdarensis</name>
    <dbReference type="NCBI Taxonomy" id="2316362"/>
    <lineage>
        <taxon>Eukaryota</taxon>
        <taxon>Fungi</taxon>
        <taxon>Dikarya</taxon>
        <taxon>Basidiomycota</taxon>
        <taxon>Agaricomycotina</taxon>
        <taxon>Agaricomycetes</taxon>
        <taxon>Agaricomycetidae</taxon>
        <taxon>Agaricales</taxon>
        <taxon>Agaricineae</taxon>
        <taxon>Psathyrellaceae</taxon>
        <taxon>Candolleomyces</taxon>
    </lineage>
</organism>
<dbReference type="EMBL" id="SDEE01000711">
    <property type="protein sequence ID" value="RXW14376.1"/>
    <property type="molecule type" value="Genomic_DNA"/>
</dbReference>
<accession>A0A4Q2D731</accession>
<sequence>MARAEIAMLKKEVERVKLSEVRGKEPKGMQMFLAEADTLSVTDFVEKVDTLNEERN</sequence>
<proteinExistence type="predicted"/>
<protein>
    <submittedName>
        <fullName evidence="1">Uncharacterized protein</fullName>
    </submittedName>
</protein>
<gene>
    <name evidence="1" type="ORF">EST38_g11478</name>
</gene>
<dbReference type="OrthoDB" id="3222645at2759"/>
<name>A0A4Q2D731_9AGAR</name>
<reference evidence="1 2" key="1">
    <citation type="submission" date="2019-01" db="EMBL/GenBank/DDBJ databases">
        <title>Draft genome sequence of Psathyrella aberdarensis IHI B618.</title>
        <authorList>
            <person name="Buettner E."/>
            <person name="Kellner H."/>
        </authorList>
    </citation>
    <scope>NUCLEOTIDE SEQUENCE [LARGE SCALE GENOMIC DNA]</scope>
    <source>
        <strain evidence="1 2">IHI B618</strain>
    </source>
</reference>
<evidence type="ECO:0000313" key="1">
    <source>
        <dbReference type="EMBL" id="RXW14376.1"/>
    </source>
</evidence>